<dbReference type="SMART" id="SM00267">
    <property type="entry name" value="GGDEF"/>
    <property type="match status" value="1"/>
</dbReference>
<reference evidence="4 5" key="1">
    <citation type="submission" date="2018-11" db="EMBL/GenBank/DDBJ databases">
        <authorList>
            <person name="Da X."/>
        </authorList>
    </citation>
    <scope>NUCLEOTIDE SEQUENCE [LARGE SCALE GENOMIC DNA]</scope>
    <source>
        <strain evidence="4 5">S14-144</strain>
    </source>
</reference>
<evidence type="ECO:0000259" key="3">
    <source>
        <dbReference type="PROSITE" id="PS50887"/>
    </source>
</evidence>
<evidence type="ECO:0000256" key="1">
    <source>
        <dbReference type="SAM" id="Phobius"/>
    </source>
</evidence>
<gene>
    <name evidence="4" type="ORF">EH165_01020</name>
</gene>
<evidence type="ECO:0000313" key="4">
    <source>
        <dbReference type="EMBL" id="AZI56962.1"/>
    </source>
</evidence>
<keyword evidence="1" id="KW-0472">Membrane</keyword>
<dbReference type="PANTHER" id="PTHR33121:SF70">
    <property type="entry name" value="SIGNALING PROTEIN YKOW"/>
    <property type="match status" value="1"/>
</dbReference>
<dbReference type="KEGG" id="nak:EH165_01020"/>
<dbReference type="PROSITE" id="PS50887">
    <property type="entry name" value="GGDEF"/>
    <property type="match status" value="1"/>
</dbReference>
<feature type="transmembrane region" description="Helical" evidence="1">
    <location>
        <begin position="66"/>
        <end position="90"/>
    </location>
</feature>
<dbReference type="SMART" id="SM00052">
    <property type="entry name" value="EAL"/>
    <property type="match status" value="1"/>
</dbReference>
<dbReference type="PROSITE" id="PS50883">
    <property type="entry name" value="EAL"/>
    <property type="match status" value="1"/>
</dbReference>
<dbReference type="SUPFAM" id="SSF141868">
    <property type="entry name" value="EAL domain-like"/>
    <property type="match status" value="1"/>
</dbReference>
<feature type="transmembrane region" description="Helical" evidence="1">
    <location>
        <begin position="261"/>
        <end position="279"/>
    </location>
</feature>
<keyword evidence="1" id="KW-0812">Transmembrane</keyword>
<feature type="transmembrane region" description="Helical" evidence="1">
    <location>
        <begin position="41"/>
        <end position="60"/>
    </location>
</feature>
<dbReference type="EMBL" id="CP034170">
    <property type="protein sequence ID" value="AZI56962.1"/>
    <property type="molecule type" value="Genomic_DNA"/>
</dbReference>
<dbReference type="RefSeq" id="WP_124797647.1">
    <property type="nucleotide sequence ID" value="NZ_CP034170.1"/>
</dbReference>
<dbReference type="InterPro" id="IPR050706">
    <property type="entry name" value="Cyclic-di-GMP_PDE-like"/>
</dbReference>
<keyword evidence="5" id="KW-1185">Reference proteome</keyword>
<dbReference type="InterPro" id="IPR001633">
    <property type="entry name" value="EAL_dom"/>
</dbReference>
<dbReference type="Proteomes" id="UP000268084">
    <property type="component" value="Chromosome"/>
</dbReference>
<dbReference type="AlphaFoldDB" id="A0A3G8ZHV6"/>
<organism evidence="4 5">
    <name type="scientific">Nakamurella antarctica</name>
    <dbReference type="NCBI Taxonomy" id="1902245"/>
    <lineage>
        <taxon>Bacteria</taxon>
        <taxon>Bacillati</taxon>
        <taxon>Actinomycetota</taxon>
        <taxon>Actinomycetes</taxon>
        <taxon>Nakamurellales</taxon>
        <taxon>Nakamurellaceae</taxon>
        <taxon>Nakamurella</taxon>
    </lineage>
</organism>
<evidence type="ECO:0000259" key="2">
    <source>
        <dbReference type="PROSITE" id="PS50883"/>
    </source>
</evidence>
<dbReference type="Gene3D" id="3.30.70.270">
    <property type="match status" value="1"/>
</dbReference>
<accession>A0A3G8ZHV6</accession>
<sequence length="813" mass="86631">MSSEYSRHSAAEQATMGGATERLPTAMPVDLRTLRVSALPFWRGLAALSCVLLVVTFVVRPGGDNVMGVVGNLSQLIASGIGATCAAFAARRSIGRLRLAWIAFAVGLGSWMLGQAVWCWYELIAHVESPFPSVADAGYLLFPVAACAALFLFPGPSSSEARSRSFLDGCVAAGALLAISGSVVLNAMAQAGHPGEWELIVSFAYPLSDILLVALALSVLARPTVQRPSLVLITLAMTAMSLSDSAFAYQTATDSYITGTYVDLGWLAAFILLAGAAVSSKPSTEIGGEAHTDVPAGATMLPYTPLFIAAVVLFVRYLYGHPLGSVERFALASVALAVLARQYLTMRENHRLLAEVAARGHKLQQQAFSDQLTGVANRALFSNRLAHALDLHRRDMRPLALLYCDLDDFKGVNDSLGHAAGDELLIRIAERLRGALRTGDTLARLGGDEFAILIEDGGEATLVATRVMDAFQEPFQLAGTSVLIGASVGVIEVPAEDEAPTVESLMSRVDVAMYSAKRAGKGQMAMYHPSMALATSSDLRLRGPLSRAVHEGTITVLYQPIVELSSRRTVVFEALARWEHAGAEIPPAEFIPLAARSHLMPALTDHILGRACADVARWSELVGHRNLRVAVNIPPSLITDSEFPDRVAAVLELHGLLPQQLMLEITEDALLTDLDVAANVTGRLCTLGVLLALDDFGTGASSLFHLQQIPVQVLKIDICFVTRLDKDPAAVRFLQALIKLGQSLGVDVIAEGVEREEQAKILESLGCPYAQGYLFSHAIDAETIEHALDVGAQGSADLGPDHTAGIVSWAGRG</sequence>
<feature type="transmembrane region" description="Helical" evidence="1">
    <location>
        <begin position="166"/>
        <end position="187"/>
    </location>
</feature>
<feature type="transmembrane region" description="Helical" evidence="1">
    <location>
        <begin position="199"/>
        <end position="221"/>
    </location>
</feature>
<feature type="domain" description="GGDEF" evidence="3">
    <location>
        <begin position="397"/>
        <end position="529"/>
    </location>
</feature>
<dbReference type="CDD" id="cd01949">
    <property type="entry name" value="GGDEF"/>
    <property type="match status" value="1"/>
</dbReference>
<dbReference type="InterPro" id="IPR000160">
    <property type="entry name" value="GGDEF_dom"/>
</dbReference>
<evidence type="ECO:0000313" key="5">
    <source>
        <dbReference type="Proteomes" id="UP000268084"/>
    </source>
</evidence>
<protein>
    <submittedName>
        <fullName evidence="4">EAL domain-containing protein</fullName>
    </submittedName>
</protein>
<feature type="transmembrane region" description="Helical" evidence="1">
    <location>
        <begin position="137"/>
        <end position="154"/>
    </location>
</feature>
<dbReference type="Pfam" id="PF00990">
    <property type="entry name" value="GGDEF"/>
    <property type="match status" value="1"/>
</dbReference>
<dbReference type="SUPFAM" id="SSF55073">
    <property type="entry name" value="Nucleotide cyclase"/>
    <property type="match status" value="1"/>
</dbReference>
<feature type="transmembrane region" description="Helical" evidence="1">
    <location>
        <begin position="97"/>
        <end position="117"/>
    </location>
</feature>
<keyword evidence="1" id="KW-1133">Transmembrane helix</keyword>
<dbReference type="InterPro" id="IPR043128">
    <property type="entry name" value="Rev_trsase/Diguanyl_cyclase"/>
</dbReference>
<dbReference type="InterPro" id="IPR029787">
    <property type="entry name" value="Nucleotide_cyclase"/>
</dbReference>
<reference evidence="4 5" key="2">
    <citation type="submission" date="2018-12" db="EMBL/GenBank/DDBJ databases">
        <title>Nakamurella antarcticus sp. nov., isolated from Antarctica South Shetland Islands soil.</title>
        <authorList>
            <person name="Peng F."/>
        </authorList>
    </citation>
    <scope>NUCLEOTIDE SEQUENCE [LARGE SCALE GENOMIC DNA]</scope>
    <source>
        <strain evidence="4 5">S14-144</strain>
    </source>
</reference>
<dbReference type="NCBIfam" id="TIGR00254">
    <property type="entry name" value="GGDEF"/>
    <property type="match status" value="1"/>
</dbReference>
<dbReference type="CDD" id="cd01948">
    <property type="entry name" value="EAL"/>
    <property type="match status" value="1"/>
</dbReference>
<dbReference type="Gene3D" id="3.20.20.450">
    <property type="entry name" value="EAL domain"/>
    <property type="match status" value="1"/>
</dbReference>
<dbReference type="OrthoDB" id="23692at2"/>
<feature type="domain" description="EAL" evidence="2">
    <location>
        <begin position="538"/>
        <end position="792"/>
    </location>
</feature>
<dbReference type="Pfam" id="PF00563">
    <property type="entry name" value="EAL"/>
    <property type="match status" value="1"/>
</dbReference>
<feature type="transmembrane region" description="Helical" evidence="1">
    <location>
        <begin position="300"/>
        <end position="319"/>
    </location>
</feature>
<dbReference type="InterPro" id="IPR035919">
    <property type="entry name" value="EAL_sf"/>
</dbReference>
<name>A0A3G8ZHV6_9ACTN</name>
<proteinExistence type="predicted"/>
<dbReference type="GO" id="GO:0071111">
    <property type="term" value="F:cyclic-guanylate-specific phosphodiesterase activity"/>
    <property type="evidence" value="ECO:0007669"/>
    <property type="project" value="InterPro"/>
</dbReference>
<dbReference type="PANTHER" id="PTHR33121">
    <property type="entry name" value="CYCLIC DI-GMP PHOSPHODIESTERASE PDEF"/>
    <property type="match status" value="1"/>
</dbReference>
<feature type="transmembrane region" description="Helical" evidence="1">
    <location>
        <begin position="230"/>
        <end position="249"/>
    </location>
</feature>